<proteinExistence type="predicted"/>
<organism evidence="2 3">
    <name type="scientific">Lophiostoma macrostomum CBS 122681</name>
    <dbReference type="NCBI Taxonomy" id="1314788"/>
    <lineage>
        <taxon>Eukaryota</taxon>
        <taxon>Fungi</taxon>
        <taxon>Dikarya</taxon>
        <taxon>Ascomycota</taxon>
        <taxon>Pezizomycotina</taxon>
        <taxon>Dothideomycetes</taxon>
        <taxon>Pleosporomycetidae</taxon>
        <taxon>Pleosporales</taxon>
        <taxon>Lophiostomataceae</taxon>
        <taxon>Lophiostoma</taxon>
    </lineage>
</organism>
<sequence length="174" mass="18866">MQRTARENENGATMEKQKSSPADPLGSDTVHPSSSTETPPEPDKIKSAPLTTNSTVPFYVSLGLSGPHELRGYYTSAVIQKIKGKKPLEVQRRAVREWETGGLSVETQKIFDEMTRLVKEDVLAIVTADLEARMPPSSTTENRTNVPASSTNQISKAPQEAPQVTPPDTSSSST</sequence>
<dbReference type="EMBL" id="MU004528">
    <property type="protein sequence ID" value="KAF2648657.1"/>
    <property type="molecule type" value="Genomic_DNA"/>
</dbReference>
<feature type="region of interest" description="Disordered" evidence="1">
    <location>
        <begin position="132"/>
        <end position="174"/>
    </location>
</feature>
<evidence type="ECO:0000313" key="3">
    <source>
        <dbReference type="Proteomes" id="UP000799324"/>
    </source>
</evidence>
<feature type="compositionally biased region" description="Polar residues" evidence="1">
    <location>
        <begin position="136"/>
        <end position="156"/>
    </location>
</feature>
<evidence type="ECO:0000256" key="1">
    <source>
        <dbReference type="SAM" id="MobiDB-lite"/>
    </source>
</evidence>
<reference evidence="2" key="1">
    <citation type="journal article" date="2020" name="Stud. Mycol.">
        <title>101 Dothideomycetes genomes: a test case for predicting lifestyles and emergence of pathogens.</title>
        <authorList>
            <person name="Haridas S."/>
            <person name="Albert R."/>
            <person name="Binder M."/>
            <person name="Bloem J."/>
            <person name="Labutti K."/>
            <person name="Salamov A."/>
            <person name="Andreopoulos B."/>
            <person name="Baker S."/>
            <person name="Barry K."/>
            <person name="Bills G."/>
            <person name="Bluhm B."/>
            <person name="Cannon C."/>
            <person name="Castanera R."/>
            <person name="Culley D."/>
            <person name="Daum C."/>
            <person name="Ezra D."/>
            <person name="Gonzalez J."/>
            <person name="Henrissat B."/>
            <person name="Kuo A."/>
            <person name="Liang C."/>
            <person name="Lipzen A."/>
            <person name="Lutzoni F."/>
            <person name="Magnuson J."/>
            <person name="Mondo S."/>
            <person name="Nolan M."/>
            <person name="Ohm R."/>
            <person name="Pangilinan J."/>
            <person name="Park H.-J."/>
            <person name="Ramirez L."/>
            <person name="Alfaro M."/>
            <person name="Sun H."/>
            <person name="Tritt A."/>
            <person name="Yoshinaga Y."/>
            <person name="Zwiers L.-H."/>
            <person name="Turgeon B."/>
            <person name="Goodwin S."/>
            <person name="Spatafora J."/>
            <person name="Crous P."/>
            <person name="Grigoriev I."/>
        </authorList>
    </citation>
    <scope>NUCLEOTIDE SEQUENCE</scope>
    <source>
        <strain evidence="2">CBS 122681</strain>
    </source>
</reference>
<gene>
    <name evidence="2" type="ORF">K491DRAFT_736769</name>
</gene>
<name>A0A6A6SNW9_9PLEO</name>
<dbReference type="Proteomes" id="UP000799324">
    <property type="component" value="Unassembled WGS sequence"/>
</dbReference>
<protein>
    <submittedName>
        <fullName evidence="2">Uncharacterized protein</fullName>
    </submittedName>
</protein>
<dbReference type="AlphaFoldDB" id="A0A6A6SNW9"/>
<feature type="region of interest" description="Disordered" evidence="1">
    <location>
        <begin position="1"/>
        <end position="52"/>
    </location>
</feature>
<evidence type="ECO:0000313" key="2">
    <source>
        <dbReference type="EMBL" id="KAF2648657.1"/>
    </source>
</evidence>
<accession>A0A6A6SNW9</accession>
<keyword evidence="3" id="KW-1185">Reference proteome</keyword>